<accession>Q6IJH1</accession>
<organism evidence="1">
    <name type="scientific">Drosophila melanogaster</name>
    <name type="common">Fruit fly</name>
    <dbReference type="NCBI Taxonomy" id="7227"/>
    <lineage>
        <taxon>Eukaryota</taxon>
        <taxon>Metazoa</taxon>
        <taxon>Ecdysozoa</taxon>
        <taxon>Arthropoda</taxon>
        <taxon>Hexapoda</taxon>
        <taxon>Insecta</taxon>
        <taxon>Pterygota</taxon>
        <taxon>Neoptera</taxon>
        <taxon>Endopterygota</taxon>
        <taxon>Diptera</taxon>
        <taxon>Brachycera</taxon>
        <taxon>Muscomorpha</taxon>
        <taxon>Ephydroidea</taxon>
        <taxon>Drosophilidae</taxon>
        <taxon>Drosophila</taxon>
        <taxon>Sophophora</taxon>
    </lineage>
</organism>
<dbReference type="AlphaFoldDB" id="Q6IJH1"/>
<proteinExistence type="predicted"/>
<name>Q6IJH1_DROME</name>
<evidence type="ECO:0000313" key="1">
    <source>
        <dbReference type="EMBL" id="DAA04250.1"/>
    </source>
</evidence>
<dbReference type="EMBL" id="BK002745">
    <property type="protein sequence ID" value="DAA04250.1"/>
    <property type="molecule type" value="Genomic_DNA"/>
</dbReference>
<reference evidence="1" key="1">
    <citation type="journal article" date="2003" name="Genome Biol.">
        <title>An integrated gene annotation and transcriptional profiling approach towards the full gene content of the Drosophila genome.</title>
        <authorList>
            <person name="Hild M."/>
            <person name="Beckmann B."/>
            <person name="Haas S.A."/>
            <person name="Koch B."/>
            <person name="Solovyev V."/>
            <person name="Busold C."/>
            <person name="Fellenberg K."/>
            <person name="Boutros M."/>
            <person name="Vingron M."/>
            <person name="Sauer F."/>
            <person name="Hoheisel J.D."/>
            <person name="Paro R."/>
        </authorList>
    </citation>
    <scope>NUCLEOTIDE SEQUENCE</scope>
</reference>
<sequence>MQADICEDIVCGKLRIYIRVHLNSNTSHRMGVGGPKDARCRLQDTGYRTQGAVCELRIFCAKMPFFSRLLAMAKSRWLPVIASDLWRAVQSKGFRENELDRKQRFAD</sequence>
<protein>
    <submittedName>
        <fullName evidence="1">HDC14917</fullName>
    </submittedName>
</protein>
<gene>
    <name evidence="1" type="ORF">HDC14917</name>
</gene>